<feature type="chain" id="PRO_5047458941" evidence="4">
    <location>
        <begin position="23"/>
        <end position="331"/>
    </location>
</feature>
<evidence type="ECO:0000256" key="1">
    <source>
        <dbReference type="ARBA" id="ARBA00004571"/>
    </source>
</evidence>
<keyword evidence="7" id="KW-1185">Reference proteome</keyword>
<gene>
    <name evidence="6" type="ORF">ACED39_12710</name>
</gene>
<keyword evidence="3" id="KW-0472">Membrane</keyword>
<dbReference type="Pfam" id="PF13609">
    <property type="entry name" value="Porin_4"/>
    <property type="match status" value="1"/>
</dbReference>
<name>A0ABV4MJA3_9VIBR</name>
<evidence type="ECO:0000256" key="4">
    <source>
        <dbReference type="SAM" id="SignalP"/>
    </source>
</evidence>
<evidence type="ECO:0000256" key="2">
    <source>
        <dbReference type="ARBA" id="ARBA00022729"/>
    </source>
</evidence>
<dbReference type="RefSeq" id="WP_371720564.1">
    <property type="nucleotide sequence ID" value="NZ_JBGOOF010000071.1"/>
</dbReference>
<keyword evidence="2 4" id="KW-0732">Signal</keyword>
<dbReference type="PANTHER" id="PTHR34501">
    <property type="entry name" value="PROTEIN YDDL-RELATED"/>
    <property type="match status" value="1"/>
</dbReference>
<dbReference type="EMBL" id="JBGOOS010000017">
    <property type="protein sequence ID" value="MEZ8209641.1"/>
    <property type="molecule type" value="Genomic_DNA"/>
</dbReference>
<evidence type="ECO:0000313" key="7">
    <source>
        <dbReference type="Proteomes" id="UP001569151"/>
    </source>
</evidence>
<feature type="domain" description="Porin" evidence="5">
    <location>
        <begin position="7"/>
        <end position="315"/>
    </location>
</feature>
<organism evidence="6 7">
    <name type="scientific">Vibrio bivalvicida</name>
    <dbReference type="NCBI Taxonomy" id="1276888"/>
    <lineage>
        <taxon>Bacteria</taxon>
        <taxon>Pseudomonadati</taxon>
        <taxon>Pseudomonadota</taxon>
        <taxon>Gammaproteobacteria</taxon>
        <taxon>Vibrionales</taxon>
        <taxon>Vibrionaceae</taxon>
        <taxon>Vibrio</taxon>
        <taxon>Vibrio oreintalis group</taxon>
    </lineage>
</organism>
<accession>A0ABV4MJA3</accession>
<evidence type="ECO:0000256" key="3">
    <source>
        <dbReference type="ARBA" id="ARBA00023136"/>
    </source>
</evidence>
<dbReference type="PANTHER" id="PTHR34501:SF2">
    <property type="entry name" value="OUTER MEMBRANE PORIN F-RELATED"/>
    <property type="match status" value="1"/>
</dbReference>
<comment type="subcellular location">
    <subcellularLocation>
        <location evidence="1">Cell outer membrane</location>
        <topology evidence="1">Multi-pass membrane protein</topology>
    </subcellularLocation>
</comment>
<dbReference type="Proteomes" id="UP001569151">
    <property type="component" value="Unassembled WGS sequence"/>
</dbReference>
<comment type="caution">
    <text evidence="6">The sequence shown here is derived from an EMBL/GenBank/DDBJ whole genome shotgun (WGS) entry which is preliminary data.</text>
</comment>
<protein>
    <submittedName>
        <fullName evidence="6">Porin</fullName>
    </submittedName>
</protein>
<dbReference type="Gene3D" id="2.40.160.10">
    <property type="entry name" value="Porin"/>
    <property type="match status" value="1"/>
</dbReference>
<proteinExistence type="predicted"/>
<dbReference type="InterPro" id="IPR023614">
    <property type="entry name" value="Porin_dom_sf"/>
</dbReference>
<feature type="signal peptide" evidence="4">
    <location>
        <begin position="1"/>
        <end position="22"/>
    </location>
</feature>
<dbReference type="SUPFAM" id="SSF56935">
    <property type="entry name" value="Porins"/>
    <property type="match status" value="1"/>
</dbReference>
<sequence length="331" mass="35633">MKKTLVALSVLAASVTAPFANAAIELYNEEGITVNLKGDIEVVYRNDVEGDSQMEQRIEDADFGFDIRYMVNDDWTVGAYWEFNGSETTNSEVTRNGDTYVAAYHKTAGSIKFGRTCTAADDLGIGSDEAFGISTLLEANTSECSDEAVRYDFDNGDFYATLGFVQHKVDSGSVLEANGRAVVKDGSGDTYYDARAGYRVADFDLSGFVAQYDAKDATSKKDDTAYALEAVYGGIENVSLSVAYYAVNADADNADNNIVAFAADYTMGKLGFAAGYSIGDHDDKAKEADKWFVNTTYGIAPNTKLYAEVGGLDKKNVDDNLGLAIGVEASF</sequence>
<evidence type="ECO:0000259" key="5">
    <source>
        <dbReference type="Pfam" id="PF13609"/>
    </source>
</evidence>
<dbReference type="InterPro" id="IPR033900">
    <property type="entry name" value="Gram_neg_porin_domain"/>
</dbReference>
<reference evidence="6 7" key="1">
    <citation type="submission" date="2024-06" db="EMBL/GenBank/DDBJ databases">
        <authorList>
            <person name="Steensen K."/>
            <person name="Seneca J."/>
            <person name="Bartlau N."/>
            <person name="Yu A.X."/>
            <person name="Polz M.F."/>
        </authorList>
    </citation>
    <scope>NUCLEOTIDE SEQUENCE [LARGE SCALE GENOMIC DNA]</scope>
    <source>
        <strain evidence="6 7">1F146</strain>
    </source>
</reference>
<dbReference type="InterPro" id="IPR050298">
    <property type="entry name" value="Gram-neg_bact_OMP"/>
</dbReference>
<evidence type="ECO:0000313" key="6">
    <source>
        <dbReference type="EMBL" id="MEZ8209641.1"/>
    </source>
</evidence>